<feature type="region of interest" description="Disordered" evidence="6">
    <location>
        <begin position="1"/>
        <end position="51"/>
    </location>
</feature>
<dbReference type="HAMAP" id="MF_01151">
    <property type="entry name" value="GrpE"/>
    <property type="match status" value="1"/>
</dbReference>
<keyword evidence="2 3" id="KW-0143">Chaperone</keyword>
<organism evidence="7 8">
    <name type="scientific">Clostridium tanneri</name>
    <dbReference type="NCBI Taxonomy" id="3037988"/>
    <lineage>
        <taxon>Bacteria</taxon>
        <taxon>Bacillati</taxon>
        <taxon>Bacillota</taxon>
        <taxon>Clostridia</taxon>
        <taxon>Eubacteriales</taxon>
        <taxon>Clostridiaceae</taxon>
        <taxon>Clostridium</taxon>
    </lineage>
</organism>
<sequence length="213" mass="24370">MFNNRDKKVEDQKETVKGVAEENITEENSTEENLEENIIEETENAEVTEDENLAENTLEVLKEENKKLSDENTKIKGEVEALKDRLSRMTAEYDNFRKRTAKEKEGIYTDACEDVLKGILPVLDNLERAISVEGSIEDLKKGIEMTIKQFNNALEGLNVEEISTEGEFDPHVHNAVMHIDDEQYGKNQVVEVFQKGYKRGDKVLRYSVVKVAN</sequence>
<dbReference type="Gene3D" id="3.90.20.20">
    <property type="match status" value="1"/>
</dbReference>
<dbReference type="PANTHER" id="PTHR21237:SF23">
    <property type="entry name" value="GRPE PROTEIN HOMOLOG, MITOCHONDRIAL"/>
    <property type="match status" value="1"/>
</dbReference>
<dbReference type="InterPro" id="IPR009012">
    <property type="entry name" value="GrpE_head"/>
</dbReference>
<dbReference type="PANTHER" id="PTHR21237">
    <property type="entry name" value="GRPE PROTEIN"/>
    <property type="match status" value="1"/>
</dbReference>
<evidence type="ECO:0000256" key="6">
    <source>
        <dbReference type="SAM" id="MobiDB-lite"/>
    </source>
</evidence>
<keyword evidence="3" id="KW-0963">Cytoplasm</keyword>
<dbReference type="SUPFAM" id="SSF51064">
    <property type="entry name" value="Head domain of nucleotide exchange factor GrpE"/>
    <property type="match status" value="1"/>
</dbReference>
<dbReference type="NCBIfam" id="NF010757">
    <property type="entry name" value="PRK14160.1"/>
    <property type="match status" value="1"/>
</dbReference>
<dbReference type="SUPFAM" id="SSF58014">
    <property type="entry name" value="Coiled-coil domain of nucleotide exchange factor GrpE"/>
    <property type="match status" value="1"/>
</dbReference>
<dbReference type="EMBL" id="JARUJP010000001">
    <property type="protein sequence ID" value="MDW8799820.1"/>
    <property type="molecule type" value="Genomic_DNA"/>
</dbReference>
<evidence type="ECO:0000256" key="5">
    <source>
        <dbReference type="RuleBase" id="RU004478"/>
    </source>
</evidence>
<evidence type="ECO:0000313" key="7">
    <source>
        <dbReference type="EMBL" id="MDW8799820.1"/>
    </source>
</evidence>
<evidence type="ECO:0000256" key="4">
    <source>
        <dbReference type="RuleBase" id="RU000639"/>
    </source>
</evidence>
<comment type="subcellular location">
    <subcellularLocation>
        <location evidence="3">Cytoplasm</location>
    </subcellularLocation>
</comment>
<evidence type="ECO:0000256" key="2">
    <source>
        <dbReference type="ARBA" id="ARBA00023186"/>
    </source>
</evidence>
<proteinExistence type="inferred from homology"/>
<dbReference type="CDD" id="cd00446">
    <property type="entry name" value="GrpE"/>
    <property type="match status" value="1"/>
</dbReference>
<reference evidence="7 8" key="1">
    <citation type="submission" date="2023-04" db="EMBL/GenBank/DDBJ databases">
        <title>Clostridium tannerae sp. nov., isolated from the fecal material of an alpaca.</title>
        <authorList>
            <person name="Miller S."/>
            <person name="Hendry M."/>
            <person name="King J."/>
            <person name="Sankaranarayanan K."/>
            <person name="Lawson P.A."/>
        </authorList>
    </citation>
    <scope>NUCLEOTIDE SEQUENCE [LARGE SCALE GENOMIC DNA]</scope>
    <source>
        <strain evidence="7 8">A1-XYC3</strain>
    </source>
</reference>
<dbReference type="Proteomes" id="UP001281656">
    <property type="component" value="Unassembled WGS sequence"/>
</dbReference>
<name>A0ABU4JNU8_9CLOT</name>
<evidence type="ECO:0000313" key="8">
    <source>
        <dbReference type="Proteomes" id="UP001281656"/>
    </source>
</evidence>
<accession>A0ABU4JNU8</accession>
<evidence type="ECO:0000256" key="3">
    <source>
        <dbReference type="HAMAP-Rule" id="MF_01151"/>
    </source>
</evidence>
<dbReference type="PRINTS" id="PR00773">
    <property type="entry name" value="GRPEPROTEIN"/>
</dbReference>
<dbReference type="InterPro" id="IPR013805">
    <property type="entry name" value="GrpE_CC"/>
</dbReference>
<dbReference type="Pfam" id="PF01025">
    <property type="entry name" value="GrpE"/>
    <property type="match status" value="1"/>
</dbReference>
<evidence type="ECO:0000256" key="1">
    <source>
        <dbReference type="ARBA" id="ARBA00009054"/>
    </source>
</evidence>
<gene>
    <name evidence="3 7" type="primary">grpE</name>
    <name evidence="7" type="ORF">P8V03_01465</name>
</gene>
<dbReference type="RefSeq" id="WP_318796497.1">
    <property type="nucleotide sequence ID" value="NZ_JARUJP010000001.1"/>
</dbReference>
<dbReference type="Gene3D" id="2.30.22.10">
    <property type="entry name" value="Head domain of nucleotide exchange factor GrpE"/>
    <property type="match status" value="1"/>
</dbReference>
<comment type="similarity">
    <text evidence="1 3 5">Belongs to the GrpE family.</text>
</comment>
<feature type="compositionally biased region" description="Acidic residues" evidence="6">
    <location>
        <begin position="23"/>
        <end position="51"/>
    </location>
</feature>
<comment type="caution">
    <text evidence="7">The sequence shown here is derived from an EMBL/GenBank/DDBJ whole genome shotgun (WGS) entry which is preliminary data.</text>
</comment>
<comment type="function">
    <text evidence="3 4">Participates actively in the response to hyperosmotic and heat shock by preventing the aggregation of stress-denatured proteins, in association with DnaK and GrpE. It is the nucleotide exchange factor for DnaK and may function as a thermosensor. Unfolded proteins bind initially to DnaJ; upon interaction with the DnaJ-bound protein, DnaK hydrolyzes its bound ATP, resulting in the formation of a stable complex. GrpE releases ADP from DnaK; ATP binding to DnaK triggers the release of the substrate protein, thus completing the reaction cycle. Several rounds of ATP-dependent interactions between DnaJ, DnaK and GrpE are required for fully efficient folding.</text>
</comment>
<keyword evidence="3 4" id="KW-0346">Stress response</keyword>
<keyword evidence="8" id="KW-1185">Reference proteome</keyword>
<feature type="compositionally biased region" description="Basic and acidic residues" evidence="6">
    <location>
        <begin position="1"/>
        <end position="20"/>
    </location>
</feature>
<dbReference type="NCBIfam" id="NF010738">
    <property type="entry name" value="PRK14140.1"/>
    <property type="match status" value="1"/>
</dbReference>
<dbReference type="InterPro" id="IPR000740">
    <property type="entry name" value="GrpE"/>
</dbReference>
<dbReference type="PROSITE" id="PS01071">
    <property type="entry name" value="GRPE"/>
    <property type="match status" value="1"/>
</dbReference>
<protein>
    <recommendedName>
        <fullName evidence="3 4">Protein GrpE</fullName>
    </recommendedName>
    <alternativeName>
        <fullName evidence="3">HSP-70 cofactor</fullName>
    </alternativeName>
</protein>
<comment type="subunit">
    <text evidence="3">Homodimer.</text>
</comment>